<dbReference type="InterPro" id="IPR011379">
    <property type="entry name" value="MazG-related_GP37"/>
</dbReference>
<protein>
    <submittedName>
        <fullName evidence="2">Nucleotide pyrophosphohydrolase</fullName>
    </submittedName>
</protein>
<feature type="domain" description="NTP pyrophosphohydrolase MazG-like" evidence="1">
    <location>
        <begin position="29"/>
        <end position="97"/>
    </location>
</feature>
<proteinExistence type="predicted"/>
<dbReference type="EMBL" id="QYTU02000034">
    <property type="protein sequence ID" value="RWR06729.1"/>
    <property type="molecule type" value="Genomic_DNA"/>
</dbReference>
<evidence type="ECO:0000259" key="1">
    <source>
        <dbReference type="Pfam" id="PF03819"/>
    </source>
</evidence>
<organism evidence="2 3">
    <name type="scientific">Siminovitchia fortis</name>
    <dbReference type="NCBI Taxonomy" id="254758"/>
    <lineage>
        <taxon>Bacteria</taxon>
        <taxon>Bacillati</taxon>
        <taxon>Bacillota</taxon>
        <taxon>Bacilli</taxon>
        <taxon>Bacillales</taxon>
        <taxon>Bacillaceae</taxon>
        <taxon>Siminovitchia</taxon>
    </lineage>
</organism>
<sequence>MRLNEFQNLSKRTLPDGELKDKLANYGMGIAGEAAEVTDELKKAVFHGHDLNADKIKKELGDCLHYIAGIATFLDLTLEEIAYENIEKLKKRYPDGFSEKASRNRVI</sequence>
<reference evidence="2" key="1">
    <citation type="submission" date="2018-12" db="EMBL/GenBank/DDBJ databases">
        <authorList>
            <person name="Sun L."/>
            <person name="Chen Z."/>
        </authorList>
    </citation>
    <scope>NUCLEOTIDE SEQUENCE [LARGE SCALE GENOMIC DNA]</scope>
    <source>
        <strain evidence="2">DSM 16012</strain>
    </source>
</reference>
<dbReference type="PIRSF" id="PIRSF006639">
    <property type="entry name" value="UCP006639_pph"/>
    <property type="match status" value="1"/>
</dbReference>
<comment type="caution">
    <text evidence="2">The sequence shown here is derived from an EMBL/GenBank/DDBJ whole genome shotgun (WGS) entry which is preliminary data.</text>
</comment>
<dbReference type="AlphaFoldDB" id="A0A443IMQ7"/>
<gene>
    <name evidence="2" type="ORF">D4N35_013775</name>
</gene>
<dbReference type="Gene3D" id="1.10.287.1080">
    <property type="entry name" value="MazG-like"/>
    <property type="match status" value="1"/>
</dbReference>
<dbReference type="Proteomes" id="UP000273811">
    <property type="component" value="Unassembled WGS sequence"/>
</dbReference>
<dbReference type="GO" id="GO:0016787">
    <property type="term" value="F:hydrolase activity"/>
    <property type="evidence" value="ECO:0007669"/>
    <property type="project" value="UniProtKB-KW"/>
</dbReference>
<dbReference type="CDD" id="cd11541">
    <property type="entry name" value="NTP-PPase_u4"/>
    <property type="match status" value="1"/>
</dbReference>
<dbReference type="RefSeq" id="WP_120074644.1">
    <property type="nucleotide sequence ID" value="NZ_CP126113.1"/>
</dbReference>
<accession>A0A443IMQ7</accession>
<name>A0A443IMQ7_9BACI</name>
<dbReference type="OrthoDB" id="350573at2"/>
<dbReference type="SUPFAM" id="SSF101386">
    <property type="entry name" value="all-alpha NTP pyrophosphatases"/>
    <property type="match status" value="1"/>
</dbReference>
<dbReference type="Pfam" id="PF03819">
    <property type="entry name" value="MazG"/>
    <property type="match status" value="1"/>
</dbReference>
<dbReference type="InterPro" id="IPR004518">
    <property type="entry name" value="MazG-like_dom"/>
</dbReference>
<evidence type="ECO:0000313" key="2">
    <source>
        <dbReference type="EMBL" id="RWR06729.1"/>
    </source>
</evidence>
<keyword evidence="3" id="KW-1185">Reference proteome</keyword>
<evidence type="ECO:0000313" key="3">
    <source>
        <dbReference type="Proteomes" id="UP000273811"/>
    </source>
</evidence>